<evidence type="ECO:0000256" key="2">
    <source>
        <dbReference type="ARBA" id="ARBA00022980"/>
    </source>
</evidence>
<evidence type="ECO:0000313" key="8">
    <source>
        <dbReference type="EMBL" id="BAL21804.1"/>
    </source>
</evidence>
<dbReference type="GO" id="GO:0006412">
    <property type="term" value="P:translation"/>
    <property type="evidence" value="ECO:0007669"/>
    <property type="project" value="UniProtKB-UniRule"/>
</dbReference>
<dbReference type="Gene3D" id="4.10.640.10">
    <property type="entry name" value="Ribosomal protein S18"/>
    <property type="match status" value="1"/>
</dbReference>
<dbReference type="Pfam" id="PF01084">
    <property type="entry name" value="Ribosomal_S18"/>
    <property type="match status" value="1"/>
</dbReference>
<comment type="similarity">
    <text evidence="1 5 6">Belongs to the bacterial ribosomal protein bS18 family.</text>
</comment>
<dbReference type="PRINTS" id="PR00974">
    <property type="entry name" value="RIBOSOMALS18"/>
</dbReference>
<keyword evidence="5" id="KW-0694">RNA-binding</keyword>
<evidence type="ECO:0000256" key="7">
    <source>
        <dbReference type="SAM" id="MobiDB-lite"/>
    </source>
</evidence>
<dbReference type="GO" id="GO:0070181">
    <property type="term" value="F:small ribosomal subunit rRNA binding"/>
    <property type="evidence" value="ECO:0007669"/>
    <property type="project" value="TreeGrafter"/>
</dbReference>
<evidence type="ECO:0000256" key="6">
    <source>
        <dbReference type="RuleBase" id="RU003910"/>
    </source>
</evidence>
<dbReference type="KEGG" id="mpm:MPNA2300"/>
<dbReference type="InterPro" id="IPR036870">
    <property type="entry name" value="Ribosomal_bS18_sf"/>
</dbReference>
<dbReference type="AlphaFoldDB" id="A0AB33HNV3"/>
<dbReference type="GeneID" id="66609124"/>
<dbReference type="InterPro" id="IPR018275">
    <property type="entry name" value="Ribosomal_bS18_CS"/>
</dbReference>
<comment type="subunit">
    <text evidence="5">Part of the 30S ribosomal subunit. Forms a tight heterodimer with protein bS6.</text>
</comment>
<comment type="function">
    <text evidence="5">Binds as a heterodimer with protein bS6 to the central domain of the 16S rRNA, where it helps stabilize the platform of the 30S subunit.</text>
</comment>
<dbReference type="InterPro" id="IPR001648">
    <property type="entry name" value="Ribosomal_bS18"/>
</dbReference>
<accession>A0AB33HNV3</accession>
<evidence type="ECO:0000256" key="4">
    <source>
        <dbReference type="ARBA" id="ARBA00035141"/>
    </source>
</evidence>
<evidence type="ECO:0000256" key="3">
    <source>
        <dbReference type="ARBA" id="ARBA00023274"/>
    </source>
</evidence>
<dbReference type="SMR" id="A0AB33HNV3"/>
<evidence type="ECO:0000256" key="1">
    <source>
        <dbReference type="ARBA" id="ARBA00005589"/>
    </source>
</evidence>
<dbReference type="SUPFAM" id="SSF46911">
    <property type="entry name" value="Ribosomal protein S18"/>
    <property type="match status" value="1"/>
</dbReference>
<proteinExistence type="inferred from homology"/>
<dbReference type="RefSeq" id="WP_010874587.1">
    <property type="nucleotide sequence ID" value="NC_016807.1"/>
</dbReference>
<keyword evidence="2 5" id="KW-0689">Ribosomal protein</keyword>
<dbReference type="GO" id="GO:0003735">
    <property type="term" value="F:structural constituent of ribosome"/>
    <property type="evidence" value="ECO:0007669"/>
    <property type="project" value="InterPro"/>
</dbReference>
<dbReference type="GO" id="GO:0022627">
    <property type="term" value="C:cytosolic small ribosomal subunit"/>
    <property type="evidence" value="ECO:0007669"/>
    <property type="project" value="TreeGrafter"/>
</dbReference>
<protein>
    <recommendedName>
        <fullName evidence="4 5">Small ribosomal subunit protein bS18</fullName>
    </recommendedName>
</protein>
<dbReference type="PANTHER" id="PTHR13479">
    <property type="entry name" value="30S RIBOSOMAL PROTEIN S18"/>
    <property type="match status" value="1"/>
</dbReference>
<dbReference type="PANTHER" id="PTHR13479:SF40">
    <property type="entry name" value="SMALL RIBOSOMAL SUBUNIT PROTEIN BS18M"/>
    <property type="match status" value="1"/>
</dbReference>
<feature type="region of interest" description="Disordered" evidence="7">
    <location>
        <begin position="1"/>
        <end position="25"/>
    </location>
</feature>
<keyword evidence="5" id="KW-0699">rRNA-binding</keyword>
<feature type="compositionally biased region" description="Basic and acidic residues" evidence="7">
    <location>
        <begin position="1"/>
        <end position="14"/>
    </location>
</feature>
<dbReference type="Proteomes" id="UP000007105">
    <property type="component" value="Chromosome"/>
</dbReference>
<reference evidence="9" key="1">
    <citation type="journal article" date="2012" name="J. Bacteriol.">
        <title>Complete genome sequence of Mycoplasma pneumoniae type 2a strain 309, isolated in Japan.</title>
        <authorList>
            <person name="Kenri T."/>
            <person name="Horino A."/>
            <person name="Matsui M."/>
            <person name="Sasaki Y."/>
            <person name="Suzuki S."/>
            <person name="Narita M."/>
            <person name="Ohya H."/>
            <person name="Okazaki N."/>
            <person name="Shibayama K."/>
        </authorList>
    </citation>
    <scope>NUCLEOTIDE SEQUENCE [LARGE SCALE GENOMIC DNA]</scope>
    <source>
        <strain evidence="9">309</strain>
    </source>
</reference>
<dbReference type="EMBL" id="AP012303">
    <property type="protein sequence ID" value="BAL21804.1"/>
    <property type="molecule type" value="Genomic_DNA"/>
</dbReference>
<gene>
    <name evidence="5 8" type="primary">rpsR</name>
    <name evidence="8" type="ORF">MPNA2300</name>
</gene>
<dbReference type="NCBIfam" id="TIGR00165">
    <property type="entry name" value="S18"/>
    <property type="match status" value="1"/>
</dbReference>
<evidence type="ECO:0000313" key="9">
    <source>
        <dbReference type="Proteomes" id="UP000007105"/>
    </source>
</evidence>
<name>A0AB33HNV3_MYCPM</name>
<evidence type="ECO:0000256" key="5">
    <source>
        <dbReference type="HAMAP-Rule" id="MF_00270"/>
    </source>
</evidence>
<sequence>MMNNEHDNFQKEVETTTETTFNREEGKRMVRPLFKRSKKYCRFCAIGQLRIDLIDDLEALKRFLSPYAKINPRRITGNCQMHQRHVAKALKRARYLALVPFVKD</sequence>
<dbReference type="HAMAP" id="MF_00270">
    <property type="entry name" value="Ribosomal_bS18"/>
    <property type="match status" value="1"/>
</dbReference>
<keyword evidence="3 5" id="KW-0687">Ribonucleoprotein</keyword>
<organism evidence="8 9">
    <name type="scientific">Mycoplasmoides pneumoniae 309</name>
    <dbReference type="NCBI Taxonomy" id="1112856"/>
    <lineage>
        <taxon>Bacteria</taxon>
        <taxon>Bacillati</taxon>
        <taxon>Mycoplasmatota</taxon>
        <taxon>Mycoplasmoidales</taxon>
        <taxon>Mycoplasmoidaceae</taxon>
        <taxon>Mycoplasmoides</taxon>
    </lineage>
</organism>
<dbReference type="PROSITE" id="PS00057">
    <property type="entry name" value="RIBOSOMAL_S18"/>
    <property type="match status" value="1"/>
</dbReference>